<dbReference type="PANTHER" id="PTHR37814:SF1">
    <property type="entry name" value="MEMBRANE PROTEIN"/>
    <property type="match status" value="1"/>
</dbReference>
<evidence type="ECO:0000313" key="3">
    <source>
        <dbReference type="Proteomes" id="UP000323646"/>
    </source>
</evidence>
<feature type="transmembrane region" description="Helical" evidence="1">
    <location>
        <begin position="221"/>
        <end position="241"/>
    </location>
</feature>
<accession>A0A5D6WC72</accession>
<keyword evidence="1" id="KW-1133">Transmembrane helix</keyword>
<comment type="caution">
    <text evidence="2">The sequence shown here is derived from an EMBL/GenBank/DDBJ whole genome shotgun (WGS) entry which is preliminary data.</text>
</comment>
<feature type="transmembrane region" description="Helical" evidence="1">
    <location>
        <begin position="118"/>
        <end position="136"/>
    </location>
</feature>
<dbReference type="InterPro" id="IPR038728">
    <property type="entry name" value="YkvI-like"/>
</dbReference>
<gene>
    <name evidence="2" type="ORF">FZ040_00760</name>
</gene>
<feature type="transmembrane region" description="Helical" evidence="1">
    <location>
        <begin position="329"/>
        <end position="346"/>
    </location>
</feature>
<proteinExistence type="predicted"/>
<keyword evidence="3" id="KW-1185">Reference proteome</keyword>
<sequence length="433" mass="47467">MSFSKESVSVAMAYVGVLVGAGLSSGQDLLQYFLSFGEIGLVGVVVLGLLNIVFGCIIVTLGSHYQSNNHQEVLEQIAHPVIQRIIDIALVVSCFAVGFVMVAGAGANLQQQFGLPSWLGALLCSVLIAVIAFMDFDKITRVLGVFTPIIVVMILVATGYTFWGKSYDFTLLDEVSRTMRPAMPNVYLAVINYFALCVMNGVSMAFVLGGSVVRIGDAEKGGALGGAIIGVIVGSASLALFANLDKVKDVEIPMLTLVNQIHPVFAVIYAVVIFALIFNTAFSLYYATARRFAGSNVSKMRKILIGIVALGYVCSFGGFSQLVAWMYPLLGYMGILLLVVLAVAWVQERENIIREKFLRRKMIRLLFRKYDEDMEFQAEHKRLFHKLGEMSVADTKQLTRDIKSYAKEIVENTEDLQEYARENLSLAVDKGGK</sequence>
<dbReference type="OrthoDB" id="4424890at2"/>
<keyword evidence="1" id="KW-0812">Transmembrane</keyword>
<feature type="transmembrane region" description="Helical" evidence="1">
    <location>
        <begin position="85"/>
        <end position="106"/>
    </location>
</feature>
<evidence type="ECO:0000256" key="1">
    <source>
        <dbReference type="SAM" id="Phobius"/>
    </source>
</evidence>
<evidence type="ECO:0008006" key="4">
    <source>
        <dbReference type="Google" id="ProtNLM"/>
    </source>
</evidence>
<feature type="transmembrane region" description="Helical" evidence="1">
    <location>
        <begin position="143"/>
        <end position="163"/>
    </location>
</feature>
<dbReference type="Proteomes" id="UP000323646">
    <property type="component" value="Unassembled WGS sequence"/>
</dbReference>
<feature type="transmembrane region" description="Helical" evidence="1">
    <location>
        <begin position="42"/>
        <end position="65"/>
    </location>
</feature>
<dbReference type="RefSeq" id="WP_149170242.1">
    <property type="nucleotide sequence ID" value="NZ_VTOY01000001.1"/>
</dbReference>
<name>A0A5D6WC72_9FIRM</name>
<dbReference type="EMBL" id="VTOY01000001">
    <property type="protein sequence ID" value="TYZ24609.1"/>
    <property type="molecule type" value="Genomic_DNA"/>
</dbReference>
<keyword evidence="1" id="KW-0472">Membrane</keyword>
<feature type="transmembrane region" description="Helical" evidence="1">
    <location>
        <begin position="303"/>
        <end position="323"/>
    </location>
</feature>
<dbReference type="PANTHER" id="PTHR37814">
    <property type="entry name" value="CONSERVED MEMBRANE PROTEIN"/>
    <property type="match status" value="1"/>
</dbReference>
<feature type="transmembrane region" description="Helical" evidence="1">
    <location>
        <begin position="186"/>
        <end position="209"/>
    </location>
</feature>
<organism evidence="2 3">
    <name type="scientific">Selenomonas ruminis</name>
    <dbReference type="NCBI Taxonomy" id="2593411"/>
    <lineage>
        <taxon>Bacteria</taxon>
        <taxon>Bacillati</taxon>
        <taxon>Bacillota</taxon>
        <taxon>Negativicutes</taxon>
        <taxon>Selenomonadales</taxon>
        <taxon>Selenomonadaceae</taxon>
        <taxon>Selenomonas</taxon>
    </lineage>
</organism>
<reference evidence="2 3" key="1">
    <citation type="submission" date="2019-08" db="EMBL/GenBank/DDBJ databases">
        <title>Selenomonas sp. mPRGC5 and Selenomonas sp. mPRGC8 isolated from ruminal fluid of dairy goat (Capra hircus).</title>
        <authorList>
            <person name="Poothong S."/>
            <person name="Nuengjamnong C."/>
            <person name="Tanasupawat S."/>
        </authorList>
    </citation>
    <scope>NUCLEOTIDE SEQUENCE [LARGE SCALE GENOMIC DNA]</scope>
    <source>
        <strain evidence="3">mPRGC5</strain>
    </source>
</reference>
<evidence type="ECO:0000313" key="2">
    <source>
        <dbReference type="EMBL" id="TYZ24609.1"/>
    </source>
</evidence>
<dbReference type="AlphaFoldDB" id="A0A5D6WC72"/>
<protein>
    <recommendedName>
        <fullName evidence="4">Membrane protein YkvI</fullName>
    </recommendedName>
</protein>
<feature type="transmembrane region" description="Helical" evidence="1">
    <location>
        <begin position="261"/>
        <end position="282"/>
    </location>
</feature>